<evidence type="ECO:0000313" key="3">
    <source>
        <dbReference type="Proteomes" id="UP001168877"/>
    </source>
</evidence>
<dbReference type="Proteomes" id="UP001168877">
    <property type="component" value="Unassembled WGS sequence"/>
</dbReference>
<proteinExistence type="predicted"/>
<dbReference type="EMBL" id="JAUESC010000383">
    <property type="protein sequence ID" value="KAK0585946.1"/>
    <property type="molecule type" value="Genomic_DNA"/>
</dbReference>
<organism evidence="2 3">
    <name type="scientific">Acer saccharum</name>
    <name type="common">Sugar maple</name>
    <dbReference type="NCBI Taxonomy" id="4024"/>
    <lineage>
        <taxon>Eukaryota</taxon>
        <taxon>Viridiplantae</taxon>
        <taxon>Streptophyta</taxon>
        <taxon>Embryophyta</taxon>
        <taxon>Tracheophyta</taxon>
        <taxon>Spermatophyta</taxon>
        <taxon>Magnoliopsida</taxon>
        <taxon>eudicotyledons</taxon>
        <taxon>Gunneridae</taxon>
        <taxon>Pentapetalae</taxon>
        <taxon>rosids</taxon>
        <taxon>malvids</taxon>
        <taxon>Sapindales</taxon>
        <taxon>Sapindaceae</taxon>
        <taxon>Hippocastanoideae</taxon>
        <taxon>Acereae</taxon>
        <taxon>Acer</taxon>
    </lineage>
</organism>
<accession>A0AA39RYC8</accession>
<evidence type="ECO:0000313" key="2">
    <source>
        <dbReference type="EMBL" id="KAK0585946.1"/>
    </source>
</evidence>
<keyword evidence="3" id="KW-1185">Reference proteome</keyword>
<sequence>MGESLIMHHLHVIPSHIDIEFAPSLVTGGCSSSTGKKEDSVDLLSPEEIGDRRDDQETGKDVRQDGEVQLGV</sequence>
<comment type="caution">
    <text evidence="2">The sequence shown here is derived from an EMBL/GenBank/DDBJ whole genome shotgun (WGS) entry which is preliminary data.</text>
</comment>
<reference evidence="2" key="2">
    <citation type="submission" date="2023-06" db="EMBL/GenBank/DDBJ databases">
        <authorList>
            <person name="Swenson N.G."/>
            <person name="Wegrzyn J.L."/>
            <person name="Mcevoy S.L."/>
        </authorList>
    </citation>
    <scope>NUCLEOTIDE SEQUENCE</scope>
    <source>
        <strain evidence="2">NS2018</strain>
        <tissue evidence="2">Leaf</tissue>
    </source>
</reference>
<evidence type="ECO:0000256" key="1">
    <source>
        <dbReference type="SAM" id="MobiDB-lite"/>
    </source>
</evidence>
<feature type="region of interest" description="Disordered" evidence="1">
    <location>
        <begin position="28"/>
        <end position="72"/>
    </location>
</feature>
<gene>
    <name evidence="2" type="ORF">LWI29_036743</name>
</gene>
<dbReference type="AlphaFoldDB" id="A0AA39RYC8"/>
<name>A0AA39RYC8_ACESA</name>
<reference evidence="2" key="1">
    <citation type="journal article" date="2022" name="Plant J.">
        <title>Strategies of tolerance reflected in two North American maple genomes.</title>
        <authorList>
            <person name="McEvoy S.L."/>
            <person name="Sezen U.U."/>
            <person name="Trouern-Trend A."/>
            <person name="McMahon S.M."/>
            <person name="Schaberg P.G."/>
            <person name="Yang J."/>
            <person name="Wegrzyn J.L."/>
            <person name="Swenson N.G."/>
        </authorList>
    </citation>
    <scope>NUCLEOTIDE SEQUENCE</scope>
    <source>
        <strain evidence="2">NS2018</strain>
    </source>
</reference>
<protein>
    <submittedName>
        <fullName evidence="2">Uncharacterized protein</fullName>
    </submittedName>
</protein>
<feature type="compositionally biased region" description="Basic and acidic residues" evidence="1">
    <location>
        <begin position="49"/>
        <end position="66"/>
    </location>
</feature>